<dbReference type="NCBIfam" id="TIGR01841">
    <property type="entry name" value="phasin"/>
    <property type="match status" value="1"/>
</dbReference>
<protein>
    <submittedName>
        <fullName evidence="3">Phasin family protein</fullName>
    </submittedName>
</protein>
<reference evidence="3 4" key="1">
    <citation type="submission" date="2023-12" db="EMBL/GenBank/DDBJ databases">
        <title>A. evansii MAY27, complete genome.</title>
        <authorList>
            <person name="Wang Y."/>
        </authorList>
    </citation>
    <scope>NUCLEOTIDE SEQUENCE [LARGE SCALE GENOMIC DNA]</scope>
    <source>
        <strain evidence="3 4">MAY27</strain>
    </source>
</reference>
<accession>A0ABZ1AIC0</accession>
<dbReference type="RefSeq" id="WP_407278006.1">
    <property type="nucleotide sequence ID" value="NZ_CP141259.1"/>
</dbReference>
<evidence type="ECO:0000259" key="2">
    <source>
        <dbReference type="Pfam" id="PF09361"/>
    </source>
</evidence>
<proteinExistence type="predicted"/>
<feature type="domain" description="Phasin" evidence="2">
    <location>
        <begin position="6"/>
        <end position="104"/>
    </location>
</feature>
<evidence type="ECO:0000256" key="1">
    <source>
        <dbReference type="SAM" id="MobiDB-lite"/>
    </source>
</evidence>
<gene>
    <name evidence="3" type="ORF">U5817_15830</name>
</gene>
<evidence type="ECO:0000313" key="4">
    <source>
        <dbReference type="Proteomes" id="UP001626593"/>
    </source>
</evidence>
<dbReference type="Pfam" id="PF09361">
    <property type="entry name" value="Phasin_2"/>
    <property type="match status" value="1"/>
</dbReference>
<keyword evidence="4" id="KW-1185">Reference proteome</keyword>
<organism evidence="3 4">
    <name type="scientific">Aromatoleum evansii</name>
    <name type="common">Azoarcus evansii</name>
    <dbReference type="NCBI Taxonomy" id="59406"/>
    <lineage>
        <taxon>Bacteria</taxon>
        <taxon>Pseudomonadati</taxon>
        <taxon>Pseudomonadota</taxon>
        <taxon>Betaproteobacteria</taxon>
        <taxon>Rhodocyclales</taxon>
        <taxon>Rhodocyclaceae</taxon>
        <taxon>Aromatoleum</taxon>
    </lineage>
</organism>
<dbReference type="InterPro" id="IPR018968">
    <property type="entry name" value="Phasin"/>
</dbReference>
<name>A0ABZ1AIC0_AROEV</name>
<evidence type="ECO:0000313" key="3">
    <source>
        <dbReference type="EMBL" id="WRL44674.1"/>
    </source>
</evidence>
<dbReference type="EMBL" id="CP141259">
    <property type="protein sequence ID" value="WRL44674.1"/>
    <property type="molecule type" value="Genomic_DNA"/>
</dbReference>
<sequence>MIATAEKIVDSGKAGLDTMTAVFNIAFDTSARLMALNLGTSRTLLQDGASRVTTMLDPQKAGELLTHDMGLGQSAIDNATACVRGAYEIVSEGQQAILQLMEPRIAEFNRELATSIDNAARSAPAGTDLALAAVMSALQLAKRATGASEPASEGPTESNEESSRRARKSA</sequence>
<feature type="region of interest" description="Disordered" evidence="1">
    <location>
        <begin position="142"/>
        <end position="170"/>
    </location>
</feature>
<dbReference type="Proteomes" id="UP001626593">
    <property type="component" value="Chromosome"/>
</dbReference>
<dbReference type="InterPro" id="IPR010127">
    <property type="entry name" value="Phasin_subfam-1"/>
</dbReference>